<dbReference type="OrthoDB" id="4182388at2"/>
<dbReference type="STRING" id="1440053.GCA_000718095_02982"/>
<keyword evidence="2" id="KW-1185">Reference proteome</keyword>
<proteinExistence type="predicted"/>
<name>A0A2T7T7F6_9ACTN</name>
<evidence type="ECO:0000313" key="1">
    <source>
        <dbReference type="EMBL" id="PVE11103.1"/>
    </source>
</evidence>
<organism evidence="1 2">
    <name type="scientific">Streptomyces scopuliridis RB72</name>
    <dbReference type="NCBI Taxonomy" id="1440053"/>
    <lineage>
        <taxon>Bacteria</taxon>
        <taxon>Bacillati</taxon>
        <taxon>Actinomycetota</taxon>
        <taxon>Actinomycetes</taxon>
        <taxon>Kitasatosporales</taxon>
        <taxon>Streptomycetaceae</taxon>
        <taxon>Streptomyces</taxon>
    </lineage>
</organism>
<dbReference type="Proteomes" id="UP000245992">
    <property type="component" value="Unassembled WGS sequence"/>
</dbReference>
<comment type="caution">
    <text evidence="1">The sequence shown here is derived from an EMBL/GenBank/DDBJ whole genome shotgun (WGS) entry which is preliminary data.</text>
</comment>
<accession>A0A2T7T7F6</accession>
<dbReference type="RefSeq" id="WP_030352067.1">
    <property type="nucleotide sequence ID" value="NZ_AZSP01000151.1"/>
</dbReference>
<reference evidence="1 2" key="1">
    <citation type="submission" date="2013-12" db="EMBL/GenBank/DDBJ databases">
        <title>Annotated genome of Streptomyces scopuliridis.</title>
        <authorList>
            <person name="Olson J.B."/>
        </authorList>
    </citation>
    <scope>NUCLEOTIDE SEQUENCE [LARGE SCALE GENOMIC DNA]</scope>
    <source>
        <strain evidence="1 2">RB72</strain>
    </source>
</reference>
<dbReference type="EMBL" id="AZSP01000151">
    <property type="protein sequence ID" value="PVE11103.1"/>
    <property type="molecule type" value="Genomic_DNA"/>
</dbReference>
<protein>
    <submittedName>
        <fullName evidence="1">Uncharacterized protein</fullName>
    </submittedName>
</protein>
<evidence type="ECO:0000313" key="2">
    <source>
        <dbReference type="Proteomes" id="UP000245992"/>
    </source>
</evidence>
<dbReference type="AlphaFoldDB" id="A0A2T7T7F6"/>
<gene>
    <name evidence="1" type="ORF">Y717_17705</name>
</gene>
<sequence>MSSHIVLLQDYDRHDRVWALDLRSGEVSPASGRCHGFVRLQMPQHPGPAREDREAAALFAEAGTLWFQYGDRRWDCASVTVRHSGSPDGTRRFTVTGPHGIALDLLYTAPVPEPFDPSYDAIDALEDDFLHWVAQRLATAGRRHNLLAHYLNGFLPA</sequence>